<dbReference type="AlphaFoldDB" id="A0A6A3I913"/>
<accession>A0A6A3I913</accession>
<gene>
    <name evidence="2" type="ORF">PR001_g24984</name>
</gene>
<name>A0A6A3I913_9STRA</name>
<feature type="compositionally biased region" description="Polar residues" evidence="1">
    <location>
        <begin position="111"/>
        <end position="122"/>
    </location>
</feature>
<organism evidence="2 3">
    <name type="scientific">Phytophthora rubi</name>
    <dbReference type="NCBI Taxonomy" id="129364"/>
    <lineage>
        <taxon>Eukaryota</taxon>
        <taxon>Sar</taxon>
        <taxon>Stramenopiles</taxon>
        <taxon>Oomycota</taxon>
        <taxon>Peronosporomycetes</taxon>
        <taxon>Peronosporales</taxon>
        <taxon>Peronosporaceae</taxon>
        <taxon>Phytophthora</taxon>
    </lineage>
</organism>
<protein>
    <submittedName>
        <fullName evidence="2">Uncharacterized protein</fullName>
    </submittedName>
</protein>
<comment type="caution">
    <text evidence="2">The sequence shown here is derived from an EMBL/GenBank/DDBJ whole genome shotgun (WGS) entry which is preliminary data.</text>
</comment>
<evidence type="ECO:0000256" key="1">
    <source>
        <dbReference type="SAM" id="MobiDB-lite"/>
    </source>
</evidence>
<dbReference type="Proteomes" id="UP000429607">
    <property type="component" value="Unassembled WGS sequence"/>
</dbReference>
<evidence type="ECO:0000313" key="3">
    <source>
        <dbReference type="Proteomes" id="UP000429607"/>
    </source>
</evidence>
<evidence type="ECO:0000313" key="2">
    <source>
        <dbReference type="EMBL" id="KAE8977942.1"/>
    </source>
</evidence>
<reference evidence="2 3" key="1">
    <citation type="submission" date="2018-09" db="EMBL/GenBank/DDBJ databases">
        <title>Genomic investigation of the strawberry pathogen Phytophthora fragariae indicates pathogenicity is determined by transcriptional variation in three key races.</title>
        <authorList>
            <person name="Adams T.M."/>
            <person name="Armitage A.D."/>
            <person name="Sobczyk M.K."/>
            <person name="Bates H.J."/>
            <person name="Dunwell J.M."/>
            <person name="Nellist C.F."/>
            <person name="Harrison R.J."/>
        </authorList>
    </citation>
    <scope>NUCLEOTIDE SEQUENCE [LARGE SCALE GENOMIC DNA]</scope>
    <source>
        <strain evidence="2 3">SCRP249</strain>
    </source>
</reference>
<dbReference type="EMBL" id="QXFV01003308">
    <property type="protein sequence ID" value="KAE8977942.1"/>
    <property type="molecule type" value="Genomic_DNA"/>
</dbReference>
<feature type="compositionally biased region" description="Basic residues" evidence="1">
    <location>
        <begin position="48"/>
        <end position="59"/>
    </location>
</feature>
<proteinExistence type="predicted"/>
<sequence>MVAPTPKAPRYTLSEKERLLCRETLLSGRHERRLRRAGQKDSVEGVVKTKKASRKKAAKHTTPGMEVAESKGTEPSDETALRTITAEAKDTAAQVASGAKETADDEEAVEISTTGKQATGKETTGKQATSKQTTGKQATGKQGTGKQTIGTSSSS</sequence>
<feature type="compositionally biased region" description="Low complexity" evidence="1">
    <location>
        <begin position="125"/>
        <end position="155"/>
    </location>
</feature>
<feature type="region of interest" description="Disordered" evidence="1">
    <location>
        <begin position="31"/>
        <end position="155"/>
    </location>
</feature>